<dbReference type="InterPro" id="IPR011066">
    <property type="entry name" value="MscS_channel_C_sf"/>
</dbReference>
<gene>
    <name evidence="11" type="primary">mscS_1</name>
    <name evidence="11" type="ORF">HG15A2_07120</name>
</gene>
<protein>
    <submittedName>
        <fullName evidence="11">Small-conductance mechanosensitive channel</fullName>
    </submittedName>
</protein>
<comment type="similarity">
    <text evidence="2">Belongs to the MscS (TC 1.A.23) family.</text>
</comment>
<feature type="domain" description="Mechanosensitive ion channel transmembrane helices 2/3" evidence="10">
    <location>
        <begin position="102"/>
        <end position="143"/>
    </location>
</feature>
<keyword evidence="6 7" id="KW-0472">Membrane</keyword>
<evidence type="ECO:0000256" key="1">
    <source>
        <dbReference type="ARBA" id="ARBA00004651"/>
    </source>
</evidence>
<dbReference type="InterPro" id="IPR010920">
    <property type="entry name" value="LSM_dom_sf"/>
</dbReference>
<evidence type="ECO:0000259" key="8">
    <source>
        <dbReference type="Pfam" id="PF00924"/>
    </source>
</evidence>
<dbReference type="GO" id="GO:0008381">
    <property type="term" value="F:mechanosensitive monoatomic ion channel activity"/>
    <property type="evidence" value="ECO:0007669"/>
    <property type="project" value="InterPro"/>
</dbReference>
<evidence type="ECO:0000313" key="12">
    <source>
        <dbReference type="Proteomes" id="UP000319852"/>
    </source>
</evidence>
<feature type="domain" description="Mechanosensitive ion channel MscS" evidence="8">
    <location>
        <begin position="145"/>
        <end position="210"/>
    </location>
</feature>
<evidence type="ECO:0000256" key="3">
    <source>
        <dbReference type="ARBA" id="ARBA00022475"/>
    </source>
</evidence>
<keyword evidence="3" id="KW-1003">Cell membrane</keyword>
<dbReference type="SUPFAM" id="SSF82689">
    <property type="entry name" value="Mechanosensitive channel protein MscS (YggB), C-terminal domain"/>
    <property type="match status" value="1"/>
</dbReference>
<dbReference type="RefSeq" id="WP_145057840.1">
    <property type="nucleotide sequence ID" value="NZ_CP036263.1"/>
</dbReference>
<dbReference type="Gene3D" id="2.30.30.60">
    <property type="match status" value="1"/>
</dbReference>
<keyword evidence="5 7" id="KW-1133">Transmembrane helix</keyword>
<comment type="subcellular location">
    <subcellularLocation>
        <location evidence="1">Cell membrane</location>
        <topology evidence="1">Multi-pass membrane protein</topology>
    </subcellularLocation>
</comment>
<proteinExistence type="inferred from homology"/>
<dbReference type="Pfam" id="PF00924">
    <property type="entry name" value="MS_channel_2nd"/>
    <property type="match status" value="1"/>
</dbReference>
<dbReference type="InterPro" id="IPR045275">
    <property type="entry name" value="MscS_archaea/bacteria_type"/>
</dbReference>
<organism evidence="11 12">
    <name type="scientific">Adhaeretor mobilis</name>
    <dbReference type="NCBI Taxonomy" id="1930276"/>
    <lineage>
        <taxon>Bacteria</taxon>
        <taxon>Pseudomonadati</taxon>
        <taxon>Planctomycetota</taxon>
        <taxon>Planctomycetia</taxon>
        <taxon>Pirellulales</taxon>
        <taxon>Lacipirellulaceae</taxon>
        <taxon>Adhaeretor</taxon>
    </lineage>
</organism>
<dbReference type="InterPro" id="IPR023408">
    <property type="entry name" value="MscS_beta-dom_sf"/>
</dbReference>
<dbReference type="Gene3D" id="3.30.70.100">
    <property type="match status" value="1"/>
</dbReference>
<dbReference type="KEGG" id="amob:HG15A2_07120"/>
<dbReference type="InterPro" id="IPR049142">
    <property type="entry name" value="MS_channel_1st"/>
</dbReference>
<evidence type="ECO:0000256" key="2">
    <source>
        <dbReference type="ARBA" id="ARBA00008017"/>
    </source>
</evidence>
<dbReference type="Pfam" id="PF21082">
    <property type="entry name" value="MS_channel_3rd"/>
    <property type="match status" value="1"/>
</dbReference>
<dbReference type="Gene3D" id="1.10.287.1260">
    <property type="match status" value="1"/>
</dbReference>
<keyword evidence="4 7" id="KW-0812">Transmembrane</keyword>
<evidence type="ECO:0000256" key="5">
    <source>
        <dbReference type="ARBA" id="ARBA00022989"/>
    </source>
</evidence>
<keyword evidence="12" id="KW-1185">Reference proteome</keyword>
<evidence type="ECO:0000256" key="7">
    <source>
        <dbReference type="SAM" id="Phobius"/>
    </source>
</evidence>
<dbReference type="PANTHER" id="PTHR30221:SF1">
    <property type="entry name" value="SMALL-CONDUCTANCE MECHANOSENSITIVE CHANNEL"/>
    <property type="match status" value="1"/>
</dbReference>
<feature type="domain" description="Mechanosensitive ion channel MscS C-terminal" evidence="9">
    <location>
        <begin position="218"/>
        <end position="299"/>
    </location>
</feature>
<accession>A0A517MRD9</accession>
<dbReference type="Pfam" id="PF21088">
    <property type="entry name" value="MS_channel_1st"/>
    <property type="match status" value="1"/>
</dbReference>
<dbReference type="InterPro" id="IPR006685">
    <property type="entry name" value="MscS_channel_2nd"/>
</dbReference>
<sequence length="313" mass="34453">MNFPLLAQAVGKVAGETAEKAEQSTSADVVRNKMLEHVHKLQFTAMNSEEWISAAEYYGLRAAFVLVLMVLAWTLSSWASSLVRTAMRRVKFDETLTKFLAKLVRWIILLLAGLTCLSYFGVETTSFAAVIGAAGLAIGLAFQGTLSNFAAGAMLLIFRPYKVGDVVNVAGNIGKVFEIELFTTSIDTFDNRRFIIPNSEIFGATIENITFHPRRRAEVAVGTDYAADLDHTREVLEAAVRRVPEVLADPEPEVVLQELGGSSVNWSVRGWARNDDFSKTKQGITRAVKLALDEAQISIPFPQMDVHLETPNV</sequence>
<evidence type="ECO:0000313" key="11">
    <source>
        <dbReference type="EMBL" id="QDS97451.1"/>
    </source>
</evidence>
<name>A0A517MRD9_9BACT</name>
<feature type="transmembrane region" description="Helical" evidence="7">
    <location>
        <begin position="128"/>
        <end position="158"/>
    </location>
</feature>
<evidence type="ECO:0000256" key="4">
    <source>
        <dbReference type="ARBA" id="ARBA00022692"/>
    </source>
</evidence>
<evidence type="ECO:0000259" key="9">
    <source>
        <dbReference type="Pfam" id="PF21082"/>
    </source>
</evidence>
<dbReference type="SUPFAM" id="SSF82861">
    <property type="entry name" value="Mechanosensitive channel protein MscS (YggB), transmembrane region"/>
    <property type="match status" value="1"/>
</dbReference>
<feature type="transmembrane region" description="Helical" evidence="7">
    <location>
        <begin position="58"/>
        <end position="83"/>
    </location>
</feature>
<evidence type="ECO:0000256" key="6">
    <source>
        <dbReference type="ARBA" id="ARBA00023136"/>
    </source>
</evidence>
<dbReference type="GO" id="GO:0005886">
    <property type="term" value="C:plasma membrane"/>
    <property type="evidence" value="ECO:0007669"/>
    <property type="project" value="UniProtKB-SubCell"/>
</dbReference>
<dbReference type="Proteomes" id="UP000319852">
    <property type="component" value="Chromosome"/>
</dbReference>
<evidence type="ECO:0000259" key="10">
    <source>
        <dbReference type="Pfam" id="PF21088"/>
    </source>
</evidence>
<dbReference type="AlphaFoldDB" id="A0A517MRD9"/>
<dbReference type="InterPro" id="IPR049278">
    <property type="entry name" value="MS_channel_C"/>
</dbReference>
<feature type="transmembrane region" description="Helical" evidence="7">
    <location>
        <begin position="103"/>
        <end position="122"/>
    </location>
</feature>
<reference evidence="11 12" key="1">
    <citation type="submission" date="2019-02" db="EMBL/GenBank/DDBJ databases">
        <title>Deep-cultivation of Planctomycetes and their phenomic and genomic characterization uncovers novel biology.</title>
        <authorList>
            <person name="Wiegand S."/>
            <person name="Jogler M."/>
            <person name="Boedeker C."/>
            <person name="Pinto D."/>
            <person name="Vollmers J."/>
            <person name="Rivas-Marin E."/>
            <person name="Kohn T."/>
            <person name="Peeters S.H."/>
            <person name="Heuer A."/>
            <person name="Rast P."/>
            <person name="Oberbeckmann S."/>
            <person name="Bunk B."/>
            <person name="Jeske O."/>
            <person name="Meyerdierks A."/>
            <person name="Storesund J.E."/>
            <person name="Kallscheuer N."/>
            <person name="Luecker S."/>
            <person name="Lage O.M."/>
            <person name="Pohl T."/>
            <person name="Merkel B.J."/>
            <person name="Hornburger P."/>
            <person name="Mueller R.-W."/>
            <person name="Bruemmer F."/>
            <person name="Labrenz M."/>
            <person name="Spormann A.M."/>
            <person name="Op den Camp H."/>
            <person name="Overmann J."/>
            <person name="Amann R."/>
            <person name="Jetten M.S.M."/>
            <person name="Mascher T."/>
            <person name="Medema M.H."/>
            <person name="Devos D.P."/>
            <person name="Kaster A.-K."/>
            <person name="Ovreas L."/>
            <person name="Rohde M."/>
            <person name="Galperin M.Y."/>
            <person name="Jogler C."/>
        </authorList>
    </citation>
    <scope>NUCLEOTIDE SEQUENCE [LARGE SCALE GENOMIC DNA]</scope>
    <source>
        <strain evidence="11 12">HG15A2</strain>
    </source>
</reference>
<dbReference type="SUPFAM" id="SSF50182">
    <property type="entry name" value="Sm-like ribonucleoproteins"/>
    <property type="match status" value="1"/>
</dbReference>
<dbReference type="PANTHER" id="PTHR30221">
    <property type="entry name" value="SMALL-CONDUCTANCE MECHANOSENSITIVE CHANNEL"/>
    <property type="match status" value="1"/>
</dbReference>
<dbReference type="EMBL" id="CP036263">
    <property type="protein sequence ID" value="QDS97451.1"/>
    <property type="molecule type" value="Genomic_DNA"/>
</dbReference>
<dbReference type="InterPro" id="IPR011014">
    <property type="entry name" value="MscS_channel_TM-2"/>
</dbReference>
<dbReference type="OrthoDB" id="9809206at2"/>